<sequence>MDFGTSVSALLETFDNCISLLKAFRRPSKDNGSRKVHRSSNQQSLLRHSLKTDRKKVERAYSSRLSEAGSSFEKGDSKSISALSRVLRKLNAAIAKLMRLASKGESPDLDYQSLMSLSNASRLQAIKTFDRLSHRISSKSSGTSVVAPEKVSRSSKTAKTSASPGDKVNDVPPSSSASSKDDRRRGDPKLSRGRGHGHGRGNDARARKSRSKGRRSRTDHDHDHDQMPPGTLVSLAPPTPPLAPPLEPTVRNSDGDGADGAASKAHQGRRTTASSLKNRFSLISMSSDSTRLGEIPERKWHRRYDPLDGSVDEE</sequence>
<dbReference type="EMBL" id="JAJSPL020000001">
    <property type="protein sequence ID" value="KAK7749872.1"/>
    <property type="molecule type" value="Genomic_DNA"/>
</dbReference>
<comment type="caution">
    <text evidence="2">The sequence shown here is derived from an EMBL/GenBank/DDBJ whole genome shotgun (WGS) entry which is preliminary data.</text>
</comment>
<name>A0AAN9UMF4_9PEZI</name>
<keyword evidence="3" id="KW-1185">Reference proteome</keyword>
<protein>
    <submittedName>
        <fullName evidence="2">Uncharacterized protein</fullName>
    </submittedName>
</protein>
<evidence type="ECO:0000313" key="2">
    <source>
        <dbReference type="EMBL" id="KAK7749872.1"/>
    </source>
</evidence>
<evidence type="ECO:0000256" key="1">
    <source>
        <dbReference type="SAM" id="MobiDB-lite"/>
    </source>
</evidence>
<reference evidence="2 3" key="1">
    <citation type="journal article" date="2023" name="PLoS ONE">
        <title>Cytospora paraplurivora sp. nov. isolated from orchards with fruit tree decline syndrome in Ontario, Canada.</title>
        <authorList>
            <person name="Ilyukhin E."/>
            <person name="Nguyen H.D.T."/>
            <person name="Castle A.J."/>
            <person name="Ellouze W."/>
        </authorList>
    </citation>
    <scope>NUCLEOTIDE SEQUENCE [LARGE SCALE GENOMIC DNA]</scope>
    <source>
        <strain evidence="2 3">FDS-564</strain>
    </source>
</reference>
<proteinExistence type="predicted"/>
<feature type="compositionally biased region" description="Basic and acidic residues" evidence="1">
    <location>
        <begin position="216"/>
        <end position="226"/>
    </location>
</feature>
<feature type="compositionally biased region" description="Low complexity" evidence="1">
    <location>
        <begin position="154"/>
        <end position="163"/>
    </location>
</feature>
<feature type="compositionally biased region" description="Polar residues" evidence="1">
    <location>
        <begin position="270"/>
        <end position="290"/>
    </location>
</feature>
<feature type="region of interest" description="Disordered" evidence="1">
    <location>
        <begin position="135"/>
        <end position="314"/>
    </location>
</feature>
<feature type="compositionally biased region" description="Pro residues" evidence="1">
    <location>
        <begin position="237"/>
        <end position="247"/>
    </location>
</feature>
<evidence type="ECO:0000313" key="3">
    <source>
        <dbReference type="Proteomes" id="UP001320245"/>
    </source>
</evidence>
<dbReference type="Proteomes" id="UP001320245">
    <property type="component" value="Unassembled WGS sequence"/>
</dbReference>
<organism evidence="2 3">
    <name type="scientific">Cytospora paraplurivora</name>
    <dbReference type="NCBI Taxonomy" id="2898453"/>
    <lineage>
        <taxon>Eukaryota</taxon>
        <taxon>Fungi</taxon>
        <taxon>Dikarya</taxon>
        <taxon>Ascomycota</taxon>
        <taxon>Pezizomycotina</taxon>
        <taxon>Sordariomycetes</taxon>
        <taxon>Sordariomycetidae</taxon>
        <taxon>Diaporthales</taxon>
        <taxon>Cytosporaceae</taxon>
        <taxon>Cytospora</taxon>
    </lineage>
</organism>
<feature type="compositionally biased region" description="Basic and acidic residues" evidence="1">
    <location>
        <begin position="294"/>
        <end position="306"/>
    </location>
</feature>
<gene>
    <name evidence="2" type="ORF">SLS53_000454</name>
</gene>
<feature type="region of interest" description="Disordered" evidence="1">
    <location>
        <begin position="28"/>
        <end position="51"/>
    </location>
</feature>
<accession>A0AAN9UMF4</accession>
<dbReference type="AlphaFoldDB" id="A0AAN9UMF4"/>
<feature type="compositionally biased region" description="Basic and acidic residues" evidence="1">
    <location>
        <begin position="179"/>
        <end position="190"/>
    </location>
</feature>